<evidence type="ECO:0000313" key="2">
    <source>
        <dbReference type="Proteomes" id="UP001500363"/>
    </source>
</evidence>
<dbReference type="InterPro" id="IPR017868">
    <property type="entry name" value="Filamin/ABP280_repeat-like"/>
</dbReference>
<dbReference type="EMBL" id="BAAANC010000002">
    <property type="protein sequence ID" value="GAA1537168.1"/>
    <property type="molecule type" value="Genomic_DNA"/>
</dbReference>
<dbReference type="PROSITE" id="PS50194">
    <property type="entry name" value="FILAMIN_REPEAT"/>
    <property type="match status" value="1"/>
</dbReference>
<evidence type="ECO:0008006" key="3">
    <source>
        <dbReference type="Google" id="ProtNLM"/>
    </source>
</evidence>
<proteinExistence type="predicted"/>
<gene>
    <name evidence="1" type="ORF">GCM10009741_44770</name>
</gene>
<evidence type="ECO:0000313" key="1">
    <source>
        <dbReference type="EMBL" id="GAA1537168.1"/>
    </source>
</evidence>
<protein>
    <recommendedName>
        <fullName evidence="3">Carboxypeptidase family protein</fullName>
    </recommendedName>
</protein>
<accession>A0ABN2BAD3</accession>
<organism evidence="1 2">
    <name type="scientific">Kribbella lupini</name>
    <dbReference type="NCBI Taxonomy" id="291602"/>
    <lineage>
        <taxon>Bacteria</taxon>
        <taxon>Bacillati</taxon>
        <taxon>Actinomycetota</taxon>
        <taxon>Actinomycetes</taxon>
        <taxon>Propionibacteriales</taxon>
        <taxon>Kribbellaceae</taxon>
        <taxon>Kribbella</taxon>
    </lineage>
</organism>
<keyword evidence="2" id="KW-1185">Reference proteome</keyword>
<sequence>MIPLANGPGEWVVTKVSRASTVLLTSVRFRVYRADVFTLEPPVRTSGLARTPITGVAKGYTATGALAPRAGLRVTITNDAGTQQLGTATTDSTGRFRLSALFTQNGAVRAQFAAVGDYREHSLSNSWQPVHKLLAMSYLTYAPTARVNTGWTVSGTVVPGRLWSSLQIWDGKVWQGSGSANYVAANGTYQRYWTPTKAGTYRLRVLASGPLLDNSPWSRELTLKVVR</sequence>
<dbReference type="RefSeq" id="WP_344177007.1">
    <property type="nucleotide sequence ID" value="NZ_BAAANC010000002.1"/>
</dbReference>
<reference evidence="1 2" key="1">
    <citation type="journal article" date="2019" name="Int. J. Syst. Evol. Microbiol.">
        <title>The Global Catalogue of Microorganisms (GCM) 10K type strain sequencing project: providing services to taxonomists for standard genome sequencing and annotation.</title>
        <authorList>
            <consortium name="The Broad Institute Genomics Platform"/>
            <consortium name="The Broad Institute Genome Sequencing Center for Infectious Disease"/>
            <person name="Wu L."/>
            <person name="Ma J."/>
        </authorList>
    </citation>
    <scope>NUCLEOTIDE SEQUENCE [LARGE SCALE GENOMIC DNA]</scope>
    <source>
        <strain evidence="1 2">JCM 14303</strain>
    </source>
</reference>
<dbReference type="Proteomes" id="UP001500363">
    <property type="component" value="Unassembled WGS sequence"/>
</dbReference>
<name>A0ABN2BAD3_9ACTN</name>
<comment type="caution">
    <text evidence="1">The sequence shown here is derived from an EMBL/GenBank/DDBJ whole genome shotgun (WGS) entry which is preliminary data.</text>
</comment>